<dbReference type="SUPFAM" id="SSF53383">
    <property type="entry name" value="PLP-dependent transferases"/>
    <property type="match status" value="1"/>
</dbReference>
<dbReference type="Pfam" id="PF00392">
    <property type="entry name" value="GntR"/>
    <property type="match status" value="1"/>
</dbReference>
<dbReference type="PANTHER" id="PTHR46577:SF1">
    <property type="entry name" value="HTH-TYPE TRANSCRIPTIONAL REGULATORY PROTEIN GABR"/>
    <property type="match status" value="1"/>
</dbReference>
<keyword evidence="2" id="KW-0663">Pyridoxal phosphate</keyword>
<organism evidence="7 8">
    <name type="scientific">Defluviicoccus vanus</name>
    <dbReference type="NCBI Taxonomy" id="111831"/>
    <lineage>
        <taxon>Bacteria</taxon>
        <taxon>Pseudomonadati</taxon>
        <taxon>Pseudomonadota</taxon>
        <taxon>Alphaproteobacteria</taxon>
        <taxon>Rhodospirillales</taxon>
        <taxon>Rhodospirillaceae</taxon>
        <taxon>Defluviicoccus</taxon>
    </lineage>
</organism>
<accession>A0A7H1N044</accession>
<proteinExistence type="inferred from homology"/>
<dbReference type="GO" id="GO:0008483">
    <property type="term" value="F:transaminase activity"/>
    <property type="evidence" value="ECO:0007669"/>
    <property type="project" value="UniProtKB-KW"/>
</dbReference>
<keyword evidence="5" id="KW-0804">Transcription</keyword>
<keyword evidence="3" id="KW-0805">Transcription regulation</keyword>
<evidence type="ECO:0000313" key="8">
    <source>
        <dbReference type="Proteomes" id="UP000516369"/>
    </source>
</evidence>
<protein>
    <submittedName>
        <fullName evidence="7">PLP-dependent aminotransferase family protein</fullName>
    </submittedName>
</protein>
<dbReference type="InterPro" id="IPR051446">
    <property type="entry name" value="HTH_trans_reg/aminotransferase"/>
</dbReference>
<dbReference type="RefSeq" id="WP_190262593.1">
    <property type="nucleotide sequence ID" value="NZ_CP053923.1"/>
</dbReference>
<evidence type="ECO:0000313" key="7">
    <source>
        <dbReference type="EMBL" id="QNT69080.1"/>
    </source>
</evidence>
<dbReference type="CDD" id="cd00609">
    <property type="entry name" value="AAT_like"/>
    <property type="match status" value="1"/>
</dbReference>
<dbReference type="InterPro" id="IPR015421">
    <property type="entry name" value="PyrdxlP-dep_Trfase_major"/>
</dbReference>
<dbReference type="InterPro" id="IPR036390">
    <property type="entry name" value="WH_DNA-bd_sf"/>
</dbReference>
<comment type="similarity">
    <text evidence="1">In the C-terminal section; belongs to the class-I pyridoxal-phosphate-dependent aminotransferase family.</text>
</comment>
<dbReference type="GO" id="GO:0003700">
    <property type="term" value="F:DNA-binding transcription factor activity"/>
    <property type="evidence" value="ECO:0007669"/>
    <property type="project" value="InterPro"/>
</dbReference>
<dbReference type="SUPFAM" id="SSF46785">
    <property type="entry name" value="Winged helix' DNA-binding domain"/>
    <property type="match status" value="1"/>
</dbReference>
<evidence type="ECO:0000256" key="5">
    <source>
        <dbReference type="ARBA" id="ARBA00023163"/>
    </source>
</evidence>
<keyword evidence="7" id="KW-0032">Aminotransferase</keyword>
<feature type="domain" description="HTH gntR-type" evidence="6">
    <location>
        <begin position="13"/>
        <end position="81"/>
    </location>
</feature>
<keyword evidence="4" id="KW-0238">DNA-binding</keyword>
<reference evidence="7 8" key="1">
    <citation type="submission" date="2020-05" db="EMBL/GenBank/DDBJ databases">
        <title>Complete closed genome sequence of Defluviicoccus vanus.</title>
        <authorList>
            <person name="Bessarab I."/>
            <person name="Arumugam K."/>
            <person name="Maszenan A.M."/>
            <person name="Seviour R.J."/>
            <person name="Williams R.B."/>
        </authorList>
    </citation>
    <scope>NUCLEOTIDE SEQUENCE [LARGE SCALE GENOMIC DNA]</scope>
    <source>
        <strain evidence="7 8">Ben 114</strain>
    </source>
</reference>
<dbReference type="AlphaFoldDB" id="A0A7H1N044"/>
<dbReference type="GO" id="GO:0003677">
    <property type="term" value="F:DNA binding"/>
    <property type="evidence" value="ECO:0007669"/>
    <property type="project" value="UniProtKB-KW"/>
</dbReference>
<dbReference type="InterPro" id="IPR004839">
    <property type="entry name" value="Aminotransferase_I/II_large"/>
</dbReference>
<name>A0A7H1N044_9PROT</name>
<evidence type="ECO:0000256" key="3">
    <source>
        <dbReference type="ARBA" id="ARBA00023015"/>
    </source>
</evidence>
<dbReference type="Pfam" id="PF00155">
    <property type="entry name" value="Aminotran_1_2"/>
    <property type="match status" value="1"/>
</dbReference>
<dbReference type="CDD" id="cd07377">
    <property type="entry name" value="WHTH_GntR"/>
    <property type="match status" value="1"/>
</dbReference>
<evidence type="ECO:0000256" key="2">
    <source>
        <dbReference type="ARBA" id="ARBA00022898"/>
    </source>
</evidence>
<dbReference type="KEGG" id="dvn:HQ394_06575"/>
<dbReference type="Gene3D" id="3.40.640.10">
    <property type="entry name" value="Type I PLP-dependent aspartate aminotransferase-like (Major domain)"/>
    <property type="match status" value="1"/>
</dbReference>
<dbReference type="PANTHER" id="PTHR46577">
    <property type="entry name" value="HTH-TYPE TRANSCRIPTIONAL REGULATORY PROTEIN GABR"/>
    <property type="match status" value="1"/>
</dbReference>
<sequence>MTIWTPSLAGRAGPLYHALADAIAEAIIDGTLPPGTRLPTHRDLAYHLGINIGTVTRAYALARDRGLVDGEVGRGTFVRAEGVAKAAAASPSFTDLALAGPAFANLHATVACFAELSATPPPPVGAPGSHSLDRIYHADDGGDDRLDLSLNYPYAPAQGAALEAGLRRCLDRVTLDAIARYQPPNGMRAHRDAGIAWLHSLGVEVEVDDLLLVAGCQSGFSIATMALARPGETVVHEALTWPGMRAAAVPLGLKLQPLAMDEQGLLPESFEAACREHRPRLLYTMPTLHNPTAIVMPESRRRAIAEIARRHGVFIIEDDVYGFLLDERPPPLRAFAPEITLYITSLSKSVAAGLRVGYVAAPAALVPRLAGAIRANLLMTSAVAAEVASEMIRCGAATEAAAIQRQEARRRQRIAASELAGLAFATHPQAFHGWLRLPEPWRSEGFAARLADRGVVVTPGAAFAGGAHATDAETHVRLCLCALADSERLTTALRIVAQVARGSDAGRMPLI</sequence>
<dbReference type="PROSITE" id="PS50949">
    <property type="entry name" value="HTH_GNTR"/>
    <property type="match status" value="1"/>
</dbReference>
<keyword evidence="7" id="KW-0808">Transferase</keyword>
<dbReference type="InterPro" id="IPR036388">
    <property type="entry name" value="WH-like_DNA-bd_sf"/>
</dbReference>
<dbReference type="Gene3D" id="1.10.10.10">
    <property type="entry name" value="Winged helix-like DNA-binding domain superfamily/Winged helix DNA-binding domain"/>
    <property type="match status" value="1"/>
</dbReference>
<dbReference type="GO" id="GO:0030170">
    <property type="term" value="F:pyridoxal phosphate binding"/>
    <property type="evidence" value="ECO:0007669"/>
    <property type="project" value="InterPro"/>
</dbReference>
<gene>
    <name evidence="7" type="ORF">HQ394_06575</name>
</gene>
<dbReference type="InterPro" id="IPR015422">
    <property type="entry name" value="PyrdxlP-dep_Trfase_small"/>
</dbReference>
<evidence type="ECO:0000259" key="6">
    <source>
        <dbReference type="PROSITE" id="PS50949"/>
    </source>
</evidence>
<evidence type="ECO:0000256" key="4">
    <source>
        <dbReference type="ARBA" id="ARBA00023125"/>
    </source>
</evidence>
<dbReference type="EMBL" id="CP053923">
    <property type="protein sequence ID" value="QNT69080.1"/>
    <property type="molecule type" value="Genomic_DNA"/>
</dbReference>
<dbReference type="InterPro" id="IPR015424">
    <property type="entry name" value="PyrdxlP-dep_Trfase"/>
</dbReference>
<dbReference type="InterPro" id="IPR000524">
    <property type="entry name" value="Tscrpt_reg_HTH_GntR"/>
</dbReference>
<keyword evidence="8" id="KW-1185">Reference proteome</keyword>
<dbReference type="Proteomes" id="UP000516369">
    <property type="component" value="Chromosome"/>
</dbReference>
<dbReference type="Gene3D" id="3.90.1150.10">
    <property type="entry name" value="Aspartate Aminotransferase, domain 1"/>
    <property type="match status" value="1"/>
</dbReference>
<evidence type="ECO:0000256" key="1">
    <source>
        <dbReference type="ARBA" id="ARBA00005384"/>
    </source>
</evidence>
<dbReference type="SMART" id="SM00345">
    <property type="entry name" value="HTH_GNTR"/>
    <property type="match status" value="1"/>
</dbReference>